<dbReference type="GO" id="GO:0030687">
    <property type="term" value="C:preribosome, large subunit precursor"/>
    <property type="evidence" value="ECO:0007669"/>
    <property type="project" value="TreeGrafter"/>
</dbReference>
<comment type="subunit">
    <text evidence="5">Associates with the pre-60S ribosomal particle.</text>
</comment>
<comment type="subcellular location">
    <subcellularLocation>
        <location evidence="5">Cytoplasm</location>
    </subcellularLocation>
    <subcellularLocation>
        <location evidence="5">Nucleus</location>
        <location evidence="5">Nucleolus</location>
    </subcellularLocation>
</comment>
<keyword evidence="4 5" id="KW-0539">Nucleus</keyword>
<dbReference type="AlphaFoldDB" id="A0A7R9AEB3"/>
<dbReference type="EMBL" id="LR903994">
    <property type="protein sequence ID" value="CAD7252476.1"/>
    <property type="molecule type" value="Genomic_DNA"/>
</dbReference>
<name>A0A7R9AEB3_9CRUS</name>
<dbReference type="FunFam" id="3.90.105.20:FF:000003">
    <property type="entry name" value="Ribosome assembly factor mrt4"/>
    <property type="match status" value="2"/>
</dbReference>
<reference evidence="7" key="1">
    <citation type="submission" date="2020-11" db="EMBL/GenBank/DDBJ databases">
        <authorList>
            <person name="Tran Van P."/>
        </authorList>
    </citation>
    <scope>NUCLEOTIDE SEQUENCE</scope>
</reference>
<keyword evidence="3 5" id="KW-0963">Cytoplasm</keyword>
<keyword evidence="5" id="KW-0690">Ribosome biogenesis</keyword>
<comment type="function">
    <text evidence="1 5">Component of the ribosome assembly machinery. Nuclear paralog of the ribosomal protein P0, it binds pre-60S subunits at an early stage of assembly in the nucleolus, and is replaced by P0 in cytoplasmic pre-60S subunits and mature 80S ribosomes.</text>
</comment>
<evidence type="ECO:0000256" key="3">
    <source>
        <dbReference type="ARBA" id="ARBA00022490"/>
    </source>
</evidence>
<dbReference type="GO" id="GO:0003723">
    <property type="term" value="F:RNA binding"/>
    <property type="evidence" value="ECO:0007669"/>
    <property type="project" value="TreeGrafter"/>
</dbReference>
<evidence type="ECO:0000256" key="1">
    <source>
        <dbReference type="ARBA" id="ARBA00004046"/>
    </source>
</evidence>
<dbReference type="GO" id="GO:0005730">
    <property type="term" value="C:nucleolus"/>
    <property type="evidence" value="ECO:0007669"/>
    <property type="project" value="UniProtKB-SubCell"/>
</dbReference>
<gene>
    <name evidence="7" type="ORF">DSTB1V02_LOCUS12234</name>
</gene>
<dbReference type="PANTHER" id="PTHR45841:SF1">
    <property type="entry name" value="MRNA TURNOVER PROTEIN 4 HOMOLOG"/>
    <property type="match status" value="1"/>
</dbReference>
<accession>A0A7R9AEB3</accession>
<dbReference type="InterPro" id="IPR040637">
    <property type="entry name" value="Ribosomal_uL10-like_insert"/>
</dbReference>
<dbReference type="PANTHER" id="PTHR45841">
    <property type="entry name" value="MRNA TURNOVER PROTEIN 4 MRTO4"/>
    <property type="match status" value="1"/>
</dbReference>
<protein>
    <recommendedName>
        <fullName evidence="5">Ribosome assembly factor mrt4</fullName>
    </recommendedName>
</protein>
<dbReference type="InterPro" id="IPR001790">
    <property type="entry name" value="Ribosomal_uL10"/>
</dbReference>
<dbReference type="Gene3D" id="3.90.105.20">
    <property type="match status" value="2"/>
</dbReference>
<dbReference type="Pfam" id="PF17777">
    <property type="entry name" value="RL10P_insert"/>
    <property type="match status" value="2"/>
</dbReference>
<dbReference type="OrthoDB" id="10262308at2759"/>
<organism evidence="7">
    <name type="scientific">Darwinula stevensoni</name>
    <dbReference type="NCBI Taxonomy" id="69355"/>
    <lineage>
        <taxon>Eukaryota</taxon>
        <taxon>Metazoa</taxon>
        <taxon>Ecdysozoa</taxon>
        <taxon>Arthropoda</taxon>
        <taxon>Crustacea</taxon>
        <taxon>Oligostraca</taxon>
        <taxon>Ostracoda</taxon>
        <taxon>Podocopa</taxon>
        <taxon>Podocopida</taxon>
        <taxon>Darwinulocopina</taxon>
        <taxon>Darwinuloidea</taxon>
        <taxon>Darwinulidae</taxon>
        <taxon>Darwinula</taxon>
    </lineage>
</organism>
<dbReference type="GO" id="GO:0000027">
    <property type="term" value="P:ribosomal large subunit assembly"/>
    <property type="evidence" value="ECO:0007669"/>
    <property type="project" value="InterPro"/>
</dbReference>
<evidence type="ECO:0000313" key="7">
    <source>
        <dbReference type="EMBL" id="CAD7252476.1"/>
    </source>
</evidence>
<evidence type="ECO:0000259" key="6">
    <source>
        <dbReference type="Pfam" id="PF17777"/>
    </source>
</evidence>
<dbReference type="InterPro" id="IPR043164">
    <property type="entry name" value="Ribosomal_uL10-like_insert_sf"/>
</dbReference>
<dbReference type="GO" id="GO:0005737">
    <property type="term" value="C:cytoplasm"/>
    <property type="evidence" value="ECO:0007669"/>
    <property type="project" value="UniProtKB-SubCell"/>
</dbReference>
<dbReference type="InterPro" id="IPR033867">
    <property type="entry name" value="Mrt4"/>
</dbReference>
<comment type="similarity">
    <text evidence="2 5">Belongs to the universal ribosomal protein uL10 family.</text>
</comment>
<dbReference type="GO" id="GO:0000956">
    <property type="term" value="P:nuclear-transcribed mRNA catabolic process"/>
    <property type="evidence" value="ECO:0007669"/>
    <property type="project" value="TreeGrafter"/>
</dbReference>
<dbReference type="Gene3D" id="3.30.70.1730">
    <property type="match status" value="1"/>
</dbReference>
<feature type="domain" description="Large ribosomal subunit protein uL10-like insertion" evidence="6">
    <location>
        <begin position="118"/>
        <end position="186"/>
    </location>
</feature>
<dbReference type="InterPro" id="IPR043141">
    <property type="entry name" value="Ribosomal_uL10-like_sf"/>
</dbReference>
<dbReference type="FunFam" id="3.30.70.1730:FF:000004">
    <property type="entry name" value="Ribosome assembly factor mrt4"/>
    <property type="match status" value="1"/>
</dbReference>
<evidence type="ECO:0000313" key="8">
    <source>
        <dbReference type="Proteomes" id="UP000677054"/>
    </source>
</evidence>
<evidence type="ECO:0000256" key="4">
    <source>
        <dbReference type="ARBA" id="ARBA00023242"/>
    </source>
</evidence>
<sequence length="304" mass="34436">MSVSLTRTKKKGLESKQKLIEDVHNCVDSHARIFVFSVKDMRNTKLKDVRSQWKHSRFFLGKNKVMAIALGRSAQDEYRDNLHKISKRLQGQCGLLFTNKTKEEALDWFSNHTEDDFARAGNVATKTVVLSEGPLEQFPFSLEPFLRLKLGMQTSLKKGVIHLIKDHTVCKEGESLSPEQAKLLVMAIALGRSAQDEYRDNLHKISKRLQGQCGLLFTNKTKEEALDWFSNHTEDDFARAGNVATKTVVLSEGPLEQFPFSLEPFLRLKLGMQTSLKKGVIHLIKDHTVCKEGESLSPEQAKLL</sequence>
<dbReference type="CDD" id="cd05796">
    <property type="entry name" value="Ribosomal_P0_like"/>
    <property type="match status" value="1"/>
</dbReference>
<dbReference type="Pfam" id="PF00466">
    <property type="entry name" value="Ribosomal_L10"/>
    <property type="match status" value="1"/>
</dbReference>
<dbReference type="EMBL" id="CAJPEV010004477">
    <property type="protein sequence ID" value="CAG0901847.1"/>
    <property type="molecule type" value="Genomic_DNA"/>
</dbReference>
<dbReference type="SUPFAM" id="SSF160369">
    <property type="entry name" value="Ribosomal protein L10-like"/>
    <property type="match status" value="1"/>
</dbReference>
<dbReference type="Proteomes" id="UP000677054">
    <property type="component" value="Unassembled WGS sequence"/>
</dbReference>
<evidence type="ECO:0000256" key="2">
    <source>
        <dbReference type="ARBA" id="ARBA00008889"/>
    </source>
</evidence>
<dbReference type="InterPro" id="IPR051742">
    <property type="entry name" value="Ribosome_Assembly_uL10"/>
</dbReference>
<proteinExistence type="inferred from homology"/>
<feature type="domain" description="Large ribosomal subunit protein uL10-like insertion" evidence="6">
    <location>
        <begin position="238"/>
        <end position="304"/>
    </location>
</feature>
<feature type="non-terminal residue" evidence="7">
    <location>
        <position position="304"/>
    </location>
</feature>
<evidence type="ECO:0000256" key="5">
    <source>
        <dbReference type="RuleBase" id="RU364039"/>
    </source>
</evidence>
<keyword evidence="8" id="KW-1185">Reference proteome</keyword>
<dbReference type="GO" id="GO:0006364">
    <property type="term" value="P:rRNA processing"/>
    <property type="evidence" value="ECO:0007669"/>
    <property type="project" value="TreeGrafter"/>
</dbReference>